<evidence type="ECO:0000313" key="2">
    <source>
        <dbReference type="Proteomes" id="UP000265955"/>
    </source>
</evidence>
<organism evidence="1 2">
    <name type="scientific">Noviherbaspirillum saxi</name>
    <dbReference type="NCBI Taxonomy" id="2320863"/>
    <lineage>
        <taxon>Bacteria</taxon>
        <taxon>Pseudomonadati</taxon>
        <taxon>Pseudomonadota</taxon>
        <taxon>Betaproteobacteria</taxon>
        <taxon>Burkholderiales</taxon>
        <taxon>Oxalobacteraceae</taxon>
        <taxon>Noviherbaspirillum</taxon>
    </lineage>
</organism>
<dbReference type="GO" id="GO:0016787">
    <property type="term" value="F:hydrolase activity"/>
    <property type="evidence" value="ECO:0007669"/>
    <property type="project" value="UniProtKB-KW"/>
</dbReference>
<gene>
    <name evidence="1" type="ORF">D3871_05340</name>
</gene>
<dbReference type="OrthoDB" id="8716700at2"/>
<protein>
    <submittedName>
        <fullName evidence="1">N-formylglutamate amidohydrolase</fullName>
    </submittedName>
</protein>
<dbReference type="Proteomes" id="UP000265955">
    <property type="component" value="Unassembled WGS sequence"/>
</dbReference>
<accession>A0A3A3FUY9</accession>
<dbReference type="InterPro" id="IPR007709">
    <property type="entry name" value="N-FG_amidohydro"/>
</dbReference>
<evidence type="ECO:0000313" key="1">
    <source>
        <dbReference type="EMBL" id="RJF98001.1"/>
    </source>
</evidence>
<dbReference type="AlphaFoldDB" id="A0A3A3FUY9"/>
<proteinExistence type="predicted"/>
<dbReference type="SUPFAM" id="SSF53187">
    <property type="entry name" value="Zn-dependent exopeptidases"/>
    <property type="match status" value="1"/>
</dbReference>
<dbReference type="EMBL" id="QYUO01000001">
    <property type="protein sequence ID" value="RJF98001.1"/>
    <property type="molecule type" value="Genomic_DNA"/>
</dbReference>
<reference evidence="2" key="1">
    <citation type="submission" date="2018-09" db="EMBL/GenBank/DDBJ databases">
        <authorList>
            <person name="Zhu H."/>
        </authorList>
    </citation>
    <scope>NUCLEOTIDE SEQUENCE [LARGE SCALE GENOMIC DNA]</scope>
    <source>
        <strain evidence="2">K1R23-30</strain>
    </source>
</reference>
<keyword evidence="2" id="KW-1185">Reference proteome</keyword>
<keyword evidence="1" id="KW-0378">Hydrolase</keyword>
<dbReference type="Pfam" id="PF05013">
    <property type="entry name" value="FGase"/>
    <property type="match status" value="1"/>
</dbReference>
<dbReference type="RefSeq" id="WP_119767946.1">
    <property type="nucleotide sequence ID" value="NZ_QYUO01000001.1"/>
</dbReference>
<dbReference type="Gene3D" id="3.40.630.40">
    <property type="entry name" value="Zn-dependent exopeptidases"/>
    <property type="match status" value="1"/>
</dbReference>
<name>A0A3A3FUY9_9BURK</name>
<sequence length="290" mass="32944">MNKIVKPFELYLPAGEAIPLVCDSPHSGVYYPDDFQAAIPQARLREGEDTHVDALWRAAPEFGATLLAANFPRVYIDANRTLDDLDESLLETPWPEPLQPGPKTHLGFGLIWRNIDKNTPIYGRKLTVDEVRARIDQYYRPYHASLSAAIDTAYQRFGAVWHLNLHSMPNNAYERLGMNSPHPLADFVLGDRDGTTCDAEFVQLVASELRSLGYSVAINDPYKGVELIARIGDPSKRRNSLQIEARRPIYMDEKTREPNERFADVQRDMTHVLQKLADYICKQCHASLHK</sequence>
<comment type="caution">
    <text evidence="1">The sequence shown here is derived from an EMBL/GenBank/DDBJ whole genome shotgun (WGS) entry which is preliminary data.</text>
</comment>